<reference evidence="1 2" key="1">
    <citation type="submission" date="2016-11" db="EMBL/GenBank/DDBJ databases">
        <authorList>
            <consortium name="Pathogen Informatics"/>
        </authorList>
    </citation>
    <scope>NUCLEOTIDE SEQUENCE [LARGE SCALE GENOMIC DNA]</scope>
    <source>
        <strain evidence="1 2">104</strain>
    </source>
</reference>
<organism evidence="1 2">
    <name type="scientific">Mycobacteroides abscessus subsp. abscessus</name>
    <dbReference type="NCBI Taxonomy" id="1185650"/>
    <lineage>
        <taxon>Bacteria</taxon>
        <taxon>Bacillati</taxon>
        <taxon>Actinomycetota</taxon>
        <taxon>Actinomycetes</taxon>
        <taxon>Mycobacteriales</taxon>
        <taxon>Mycobacteriaceae</taxon>
        <taxon>Mycobacteroides</taxon>
        <taxon>Mycobacteroides abscessus</taxon>
    </lineage>
</organism>
<dbReference type="RefSeq" id="WP_074292919.1">
    <property type="nucleotide sequence ID" value="NZ_FSFF01000001.1"/>
</dbReference>
<sequence length="64" mass="7470">MIANLTVSPESANVEEFGGRVVRSFTSWRIDWLECKNDQARCLERRALHYSDIPGVLQEIYRNE</sequence>
<name>A0AB38D0W6_9MYCO</name>
<evidence type="ECO:0000313" key="2">
    <source>
        <dbReference type="Proteomes" id="UP000185210"/>
    </source>
</evidence>
<proteinExistence type="predicted"/>
<gene>
    <name evidence="1" type="ORF">SAMEA2070301_03126</name>
</gene>
<protein>
    <submittedName>
        <fullName evidence="1">Uncharacterized protein</fullName>
    </submittedName>
</protein>
<dbReference type="EMBL" id="FSHM01000004">
    <property type="protein sequence ID" value="SIB18057.1"/>
    <property type="molecule type" value="Genomic_DNA"/>
</dbReference>
<dbReference type="AlphaFoldDB" id="A0AB38D0W6"/>
<evidence type="ECO:0000313" key="1">
    <source>
        <dbReference type="EMBL" id="SIB18057.1"/>
    </source>
</evidence>
<accession>A0AB38D0W6</accession>
<dbReference type="Proteomes" id="UP000185210">
    <property type="component" value="Unassembled WGS sequence"/>
</dbReference>
<comment type="caution">
    <text evidence="1">The sequence shown here is derived from an EMBL/GenBank/DDBJ whole genome shotgun (WGS) entry which is preliminary data.</text>
</comment>